<dbReference type="InterPro" id="IPR052707">
    <property type="entry name" value="OsmC_Ohr_Peroxiredoxin"/>
</dbReference>
<dbReference type="InterPro" id="IPR036102">
    <property type="entry name" value="OsmC/Ohrsf"/>
</dbReference>
<dbReference type="InterPro" id="IPR019904">
    <property type="entry name" value="Peroxiredoxin_OsmC"/>
</dbReference>
<organism evidence="1 2">
    <name type="scientific">Pseudomonas parafulva</name>
    <dbReference type="NCBI Taxonomy" id="157782"/>
    <lineage>
        <taxon>Bacteria</taxon>
        <taxon>Pseudomonadati</taxon>
        <taxon>Pseudomonadota</taxon>
        <taxon>Gammaproteobacteria</taxon>
        <taxon>Pseudomonadales</taxon>
        <taxon>Pseudomonadaceae</taxon>
        <taxon>Pseudomonas</taxon>
    </lineage>
</organism>
<dbReference type="GO" id="GO:0004601">
    <property type="term" value="F:peroxidase activity"/>
    <property type="evidence" value="ECO:0007669"/>
    <property type="project" value="InterPro"/>
</dbReference>
<evidence type="ECO:0000313" key="1">
    <source>
        <dbReference type="EMBL" id="AXO90635.1"/>
    </source>
</evidence>
<dbReference type="AlphaFoldDB" id="A0AAI8KFN4"/>
<proteinExistence type="predicted"/>
<dbReference type="InterPro" id="IPR003718">
    <property type="entry name" value="OsmC/Ohr_fam"/>
</dbReference>
<reference evidence="1 2" key="1">
    <citation type="submission" date="2018-08" db="EMBL/GenBank/DDBJ databases">
        <authorList>
            <person name="Lee Y."/>
            <person name="Kakembo D."/>
        </authorList>
    </citation>
    <scope>NUCLEOTIDE SEQUENCE [LARGE SCALE GENOMIC DNA]</scope>
    <source>
        <strain evidence="1 2">JBCS1880</strain>
    </source>
</reference>
<dbReference type="SUPFAM" id="SSF82784">
    <property type="entry name" value="OsmC-like"/>
    <property type="match status" value="1"/>
</dbReference>
<dbReference type="RefSeq" id="WP_039582099.1">
    <property type="nucleotide sequence ID" value="NZ_CP009747.1"/>
</dbReference>
<name>A0AAI8KFN4_9PSED</name>
<dbReference type="GO" id="GO:0006979">
    <property type="term" value="P:response to oxidative stress"/>
    <property type="evidence" value="ECO:0007669"/>
    <property type="project" value="InterPro"/>
</dbReference>
<keyword evidence="2" id="KW-1185">Reference proteome</keyword>
<gene>
    <name evidence="1" type="ORF">DZC75_22480</name>
</gene>
<dbReference type="NCBIfam" id="TIGR03562">
    <property type="entry name" value="osmo_induc_OsmC"/>
    <property type="match status" value="1"/>
</dbReference>
<dbReference type="KEGG" id="ppv:NJ69_18690"/>
<dbReference type="Gene3D" id="3.30.300.20">
    <property type="match status" value="1"/>
</dbReference>
<dbReference type="Pfam" id="PF02566">
    <property type="entry name" value="OsmC"/>
    <property type="match status" value="1"/>
</dbReference>
<evidence type="ECO:0000313" key="2">
    <source>
        <dbReference type="Proteomes" id="UP000258127"/>
    </source>
</evidence>
<dbReference type="PANTHER" id="PTHR42830:SF1">
    <property type="entry name" value="OSMOTICALLY INDUCIBLE FAMILY PROTEIN"/>
    <property type="match status" value="1"/>
</dbReference>
<dbReference type="EMBL" id="CP031641">
    <property type="protein sequence ID" value="AXO90635.1"/>
    <property type="molecule type" value="Genomic_DNA"/>
</dbReference>
<dbReference type="InterPro" id="IPR015946">
    <property type="entry name" value="KH_dom-like_a/b"/>
</dbReference>
<dbReference type="PANTHER" id="PTHR42830">
    <property type="entry name" value="OSMOTICALLY INDUCIBLE FAMILY PROTEIN"/>
    <property type="match status" value="1"/>
</dbReference>
<protein>
    <submittedName>
        <fullName evidence="1">OsmC family peroxiredoxin</fullName>
    </submittedName>
</protein>
<sequence length="141" mass="14974">MKKTASAIWEGGLKDGKGRLSTESGSLKQNPYGFNTRFEGLPGTNPEELIGAAHAGCFSMALSMMLGEEKLTPERIDTTAEVTLEKQDDGFAITAVHLILKAKVPGASDQQFHDIANKAKAGCPVSKLLNAKITLDATLLS</sequence>
<dbReference type="Proteomes" id="UP000258127">
    <property type="component" value="Chromosome"/>
</dbReference>
<accession>A0AAI8KFN4</accession>